<evidence type="ECO:0000313" key="2">
    <source>
        <dbReference type="Proteomes" id="UP000515237"/>
    </source>
</evidence>
<gene>
    <name evidence="1" type="ORF">HUW51_13670</name>
</gene>
<dbReference type="RefSeq" id="WP_185270200.1">
    <property type="nucleotide sequence ID" value="NZ_CP055156.1"/>
</dbReference>
<proteinExistence type="predicted"/>
<dbReference type="Proteomes" id="UP000515237">
    <property type="component" value="Chromosome"/>
</dbReference>
<dbReference type="KEGG" id="aswu:HUW51_13670"/>
<accession>A0A7G7G983</accession>
<evidence type="ECO:0000313" key="1">
    <source>
        <dbReference type="EMBL" id="QNF33717.1"/>
    </source>
</evidence>
<keyword evidence="2" id="KW-1185">Reference proteome</keyword>
<dbReference type="AlphaFoldDB" id="A0A7G7G983"/>
<dbReference type="EMBL" id="CP055156">
    <property type="protein sequence ID" value="QNF33717.1"/>
    <property type="molecule type" value="Genomic_DNA"/>
</dbReference>
<name>A0A7G7G983_9BACT</name>
<sequence>MATAPKYRAEEKENSVLTEEQDLILDMYIQKLDAYFESLKESEKIQVEIETLHLKRILTK</sequence>
<reference evidence="1 2" key="1">
    <citation type="journal article" date="2018" name="Int. J. Syst. Evol. Microbiol.">
        <title>Adhaeribacter swui sp. nov., isolated from wet mud.</title>
        <authorList>
            <person name="Kim D.U."/>
            <person name="Kim K.W."/>
            <person name="Kang M.S."/>
            <person name="Kim J.Y."/>
            <person name="Jang J.H."/>
            <person name="Kim M.K."/>
        </authorList>
    </citation>
    <scope>NUCLEOTIDE SEQUENCE [LARGE SCALE GENOMIC DNA]</scope>
    <source>
        <strain evidence="1 2">KCTC 52873</strain>
    </source>
</reference>
<organism evidence="1 2">
    <name type="scientific">Adhaeribacter swui</name>
    <dbReference type="NCBI Taxonomy" id="2086471"/>
    <lineage>
        <taxon>Bacteria</taxon>
        <taxon>Pseudomonadati</taxon>
        <taxon>Bacteroidota</taxon>
        <taxon>Cytophagia</taxon>
        <taxon>Cytophagales</taxon>
        <taxon>Hymenobacteraceae</taxon>
        <taxon>Adhaeribacter</taxon>
    </lineage>
</organism>
<protein>
    <submittedName>
        <fullName evidence="1">Uncharacterized protein</fullName>
    </submittedName>
</protein>